<evidence type="ECO:0000256" key="1">
    <source>
        <dbReference type="ARBA" id="ARBA00022670"/>
    </source>
</evidence>
<evidence type="ECO:0000256" key="4">
    <source>
        <dbReference type="ARBA" id="ARBA00022833"/>
    </source>
</evidence>
<dbReference type="EMBL" id="CP013264">
    <property type="protein sequence ID" value="ALR19662.1"/>
    <property type="molecule type" value="Genomic_DNA"/>
</dbReference>
<reference evidence="7 8" key="1">
    <citation type="submission" date="2015-11" db="EMBL/GenBank/DDBJ databases">
        <title>A Two-component Flavoprotein Monooxygenase System MeaXY Responsible for para-Hydroxylation of 2-Methyl-6-ethylaniline and 2,6-Diethylaniline in Sphingobium baderi DE-13.</title>
        <authorList>
            <person name="Cheng M."/>
            <person name="Meng Q."/>
            <person name="Yang Y."/>
            <person name="Chu C."/>
            <person name="Yan X."/>
            <person name="He J."/>
            <person name="Li S."/>
        </authorList>
    </citation>
    <scope>NUCLEOTIDE SEQUENCE [LARGE SCALE GENOMIC DNA]</scope>
    <source>
        <strain evidence="7 8">DE-13</strain>
    </source>
</reference>
<evidence type="ECO:0000313" key="7">
    <source>
        <dbReference type="EMBL" id="ALR19662.1"/>
    </source>
</evidence>
<protein>
    <recommendedName>
        <fullName evidence="6">JAB domain-containing protein</fullName>
    </recommendedName>
</protein>
<dbReference type="Proteomes" id="UP000056968">
    <property type="component" value="Chromosome"/>
</dbReference>
<evidence type="ECO:0000256" key="3">
    <source>
        <dbReference type="ARBA" id="ARBA00022801"/>
    </source>
</evidence>
<evidence type="ECO:0000256" key="5">
    <source>
        <dbReference type="ARBA" id="ARBA00023049"/>
    </source>
</evidence>
<organism evidence="7 8">
    <name type="scientific">Sphingobium baderi</name>
    <dbReference type="NCBI Taxonomy" id="1332080"/>
    <lineage>
        <taxon>Bacteria</taxon>
        <taxon>Pseudomonadati</taxon>
        <taxon>Pseudomonadota</taxon>
        <taxon>Alphaproteobacteria</taxon>
        <taxon>Sphingomonadales</taxon>
        <taxon>Sphingomonadaceae</taxon>
        <taxon>Sphingobium</taxon>
    </lineage>
</organism>
<evidence type="ECO:0000256" key="2">
    <source>
        <dbReference type="ARBA" id="ARBA00022723"/>
    </source>
</evidence>
<dbReference type="KEGG" id="sbd:ATN00_04410"/>
<dbReference type="GO" id="GO:0006508">
    <property type="term" value="P:proteolysis"/>
    <property type="evidence" value="ECO:0007669"/>
    <property type="project" value="UniProtKB-KW"/>
</dbReference>
<keyword evidence="4" id="KW-0862">Zinc</keyword>
<dbReference type="Pfam" id="PF14464">
    <property type="entry name" value="Prok-JAB"/>
    <property type="match status" value="1"/>
</dbReference>
<evidence type="ECO:0000259" key="6">
    <source>
        <dbReference type="Pfam" id="PF14464"/>
    </source>
</evidence>
<dbReference type="OrthoDB" id="7848394at2"/>
<accession>A0A0S3EW62</accession>
<keyword evidence="2" id="KW-0479">Metal-binding</keyword>
<proteinExistence type="predicted"/>
<dbReference type="AlphaFoldDB" id="A0A0S3EW62"/>
<dbReference type="STRING" id="1332080.ATN00_04410"/>
<evidence type="ECO:0000313" key="8">
    <source>
        <dbReference type="Proteomes" id="UP000056968"/>
    </source>
</evidence>
<sequence length="158" mass="18007">MKVEFTQPLRARMRQALAKARRREIGGILMAEQVEAGHFRLADFTIDEVTGSAAHFVRSVEHHHCALDRFYEETASDFARFNYLGEWHSHPNHLPIPSSTDLASMQDLVEGERDIPFAMLLIVRTAWWRRLLLSATLFQRGAPPEPIEIIDGAKGNQT</sequence>
<dbReference type="InterPro" id="IPR028090">
    <property type="entry name" value="JAB_dom_prok"/>
</dbReference>
<dbReference type="GO" id="GO:0046872">
    <property type="term" value="F:metal ion binding"/>
    <property type="evidence" value="ECO:0007669"/>
    <property type="project" value="UniProtKB-KW"/>
</dbReference>
<keyword evidence="5" id="KW-0482">Metalloprotease</keyword>
<keyword evidence="8" id="KW-1185">Reference proteome</keyword>
<dbReference type="GO" id="GO:0008237">
    <property type="term" value="F:metallopeptidase activity"/>
    <property type="evidence" value="ECO:0007669"/>
    <property type="project" value="UniProtKB-KW"/>
</dbReference>
<gene>
    <name evidence="7" type="ORF">ATN00_04410</name>
</gene>
<feature type="domain" description="JAB" evidence="6">
    <location>
        <begin position="7"/>
        <end position="125"/>
    </location>
</feature>
<keyword evidence="1" id="KW-0645">Protease</keyword>
<dbReference type="Gene3D" id="3.40.140.10">
    <property type="entry name" value="Cytidine Deaminase, domain 2"/>
    <property type="match status" value="1"/>
</dbReference>
<name>A0A0S3EW62_9SPHN</name>
<keyword evidence="3" id="KW-0378">Hydrolase</keyword>
<dbReference type="RefSeq" id="WP_062062617.1">
    <property type="nucleotide sequence ID" value="NZ_CP013264.1"/>
</dbReference>
<dbReference type="SUPFAM" id="SSF102712">
    <property type="entry name" value="JAB1/MPN domain"/>
    <property type="match status" value="1"/>
</dbReference>